<keyword evidence="1" id="KW-0732">Signal</keyword>
<organism evidence="4 5">
    <name type="scientific">Umbra pygmaea</name>
    <name type="common">Eastern mudminnow</name>
    <dbReference type="NCBI Taxonomy" id="75934"/>
    <lineage>
        <taxon>Eukaryota</taxon>
        <taxon>Metazoa</taxon>
        <taxon>Chordata</taxon>
        <taxon>Craniata</taxon>
        <taxon>Vertebrata</taxon>
        <taxon>Euteleostomi</taxon>
        <taxon>Actinopterygii</taxon>
        <taxon>Neopterygii</taxon>
        <taxon>Teleostei</taxon>
        <taxon>Protacanthopterygii</taxon>
        <taxon>Esociformes</taxon>
        <taxon>Umbridae</taxon>
        <taxon>Umbra</taxon>
    </lineage>
</organism>
<dbReference type="PROSITE" id="PS50835">
    <property type="entry name" value="IG_LIKE"/>
    <property type="match status" value="1"/>
</dbReference>
<accession>A0ABD0WGH4</accession>
<dbReference type="Gene3D" id="2.60.40.10">
    <property type="entry name" value="Immunoglobulins"/>
    <property type="match status" value="1"/>
</dbReference>
<gene>
    <name evidence="4" type="ORF">UPYG_G00246970</name>
</gene>
<sequence>MDKVKTSDSGVYWCQSGSDVLSAVSITVHGGHVILESPALPVTEGHSVSLRCRYRKNNRAKESFSCLTADFYRDGSLISNESTGEMTIPVVNKSDDGLWKCRCGNHGDSPESWMTVTDAIPSTKSPTIPSTTTPTIPSPCPSLPKSCISLSRLLYSLLVVSPYLMVTPILLGKYRESRISTPAATGDAWNEETEKEMEDDVTMVVESRV</sequence>
<dbReference type="Pfam" id="PF13895">
    <property type="entry name" value="Ig_2"/>
    <property type="match status" value="1"/>
</dbReference>
<comment type="caution">
    <text evidence="4">The sequence shown here is derived from an EMBL/GenBank/DDBJ whole genome shotgun (WGS) entry which is preliminary data.</text>
</comment>
<proteinExistence type="predicted"/>
<dbReference type="InterPro" id="IPR007110">
    <property type="entry name" value="Ig-like_dom"/>
</dbReference>
<evidence type="ECO:0000256" key="1">
    <source>
        <dbReference type="ARBA" id="ARBA00022729"/>
    </source>
</evidence>
<keyword evidence="5" id="KW-1185">Reference proteome</keyword>
<evidence type="ECO:0000259" key="3">
    <source>
        <dbReference type="PROSITE" id="PS50835"/>
    </source>
</evidence>
<name>A0ABD0WGH4_UMBPY</name>
<dbReference type="EMBL" id="JAGEUA010000007">
    <property type="protein sequence ID" value="KAL0970759.1"/>
    <property type="molecule type" value="Genomic_DNA"/>
</dbReference>
<dbReference type="InterPro" id="IPR050488">
    <property type="entry name" value="Ig_Fc_receptor"/>
</dbReference>
<evidence type="ECO:0000256" key="2">
    <source>
        <dbReference type="ARBA" id="ARBA00023157"/>
    </source>
</evidence>
<dbReference type="AlphaFoldDB" id="A0ABD0WGH4"/>
<keyword evidence="2" id="KW-1015">Disulfide bond</keyword>
<evidence type="ECO:0000313" key="5">
    <source>
        <dbReference type="Proteomes" id="UP001557470"/>
    </source>
</evidence>
<dbReference type="SUPFAM" id="SSF48726">
    <property type="entry name" value="Immunoglobulin"/>
    <property type="match status" value="1"/>
</dbReference>
<dbReference type="InterPro" id="IPR013783">
    <property type="entry name" value="Ig-like_fold"/>
</dbReference>
<dbReference type="PANTHER" id="PTHR11481">
    <property type="entry name" value="IMMUNOGLOBULIN FC RECEPTOR"/>
    <property type="match status" value="1"/>
</dbReference>
<reference evidence="4 5" key="1">
    <citation type="submission" date="2024-06" db="EMBL/GenBank/DDBJ databases">
        <authorList>
            <person name="Pan Q."/>
            <person name="Wen M."/>
            <person name="Jouanno E."/>
            <person name="Zahm M."/>
            <person name="Klopp C."/>
            <person name="Cabau C."/>
            <person name="Louis A."/>
            <person name="Berthelot C."/>
            <person name="Parey E."/>
            <person name="Roest Crollius H."/>
            <person name="Montfort J."/>
            <person name="Robinson-Rechavi M."/>
            <person name="Bouchez O."/>
            <person name="Lampietro C."/>
            <person name="Lopez Roques C."/>
            <person name="Donnadieu C."/>
            <person name="Postlethwait J."/>
            <person name="Bobe J."/>
            <person name="Verreycken H."/>
            <person name="Guiguen Y."/>
        </authorList>
    </citation>
    <scope>NUCLEOTIDE SEQUENCE [LARGE SCALE GENOMIC DNA]</scope>
    <source>
        <strain evidence="4">Up_M1</strain>
        <tissue evidence="4">Testis</tissue>
    </source>
</reference>
<feature type="domain" description="Ig-like" evidence="3">
    <location>
        <begin position="31"/>
        <end position="117"/>
    </location>
</feature>
<dbReference type="PANTHER" id="PTHR11481:SF64">
    <property type="entry name" value="FC RECEPTOR-LIKE PROTEIN 4"/>
    <property type="match status" value="1"/>
</dbReference>
<evidence type="ECO:0000313" key="4">
    <source>
        <dbReference type="EMBL" id="KAL0970759.1"/>
    </source>
</evidence>
<protein>
    <recommendedName>
        <fullName evidence="3">Ig-like domain-containing protein</fullName>
    </recommendedName>
</protein>
<dbReference type="InterPro" id="IPR036179">
    <property type="entry name" value="Ig-like_dom_sf"/>
</dbReference>
<dbReference type="Proteomes" id="UP001557470">
    <property type="component" value="Unassembled WGS sequence"/>
</dbReference>